<dbReference type="PANTHER" id="PTHR12811:SF0">
    <property type="entry name" value="VACUOLAR PROTEIN SORTING-ASSOCIATED PROTEIN 16 HOMOLOG"/>
    <property type="match status" value="1"/>
</dbReference>
<sequence>MVSRTWRNSVPAVEQRIAAGSSTQQARQAAGVAEGAAGGVADAVFWGGGVAILTEDNRVVVTIDIEVNDPHPRELADPGVAEDEQVLCMAVVEPQFVMSGSPEVLLAVGDRVVSVDEDGVQVLGEALEIGPVQKMAVSPNGKLLAAFAHDGRLLVIPTDFSRIIFEYECDSALPPDQIAWCGLDSVLLYWSEVLLMVGPNGDPVQYNYDEPIMLIPECDGVRILTNSSMEFLHRVPDSTTLIFGIGSMSPAALLYDARDHYDKQSAKSLEMMCTLIRTEIITQEIEIEEIIISSCLAVLRYLNPSMG</sequence>
<keyword evidence="3" id="KW-1185">Reference proteome</keyword>
<dbReference type="InterPro" id="IPR016534">
    <property type="entry name" value="VPS16"/>
</dbReference>
<dbReference type="GO" id="GO:0016197">
    <property type="term" value="P:endosomal transport"/>
    <property type="evidence" value="ECO:0007669"/>
    <property type="project" value="TreeGrafter"/>
</dbReference>
<dbReference type="PANTHER" id="PTHR12811">
    <property type="entry name" value="VACUOLAR PROTEIN SORTING VPS16"/>
    <property type="match status" value="1"/>
</dbReference>
<evidence type="ECO:0000313" key="3">
    <source>
        <dbReference type="Proteomes" id="UP000324705"/>
    </source>
</evidence>
<protein>
    <recommendedName>
        <fullName evidence="1">Vps16 N-terminal domain-containing protein</fullName>
    </recommendedName>
</protein>
<dbReference type="EMBL" id="LT934115">
    <property type="protein sequence ID" value="VAH62502.1"/>
    <property type="molecule type" value="Genomic_DNA"/>
</dbReference>
<dbReference type="GO" id="GO:0006886">
    <property type="term" value="P:intracellular protein transport"/>
    <property type="evidence" value="ECO:0007669"/>
    <property type="project" value="InterPro"/>
</dbReference>
<dbReference type="GO" id="GO:0042144">
    <property type="term" value="P:vacuole fusion, non-autophagic"/>
    <property type="evidence" value="ECO:0007669"/>
    <property type="project" value="TreeGrafter"/>
</dbReference>
<dbReference type="Pfam" id="PF04841">
    <property type="entry name" value="Vps16_N"/>
    <property type="match status" value="1"/>
</dbReference>
<reference evidence="2 3" key="1">
    <citation type="submission" date="2017-09" db="EMBL/GenBank/DDBJ databases">
        <authorList>
            <consortium name="International Durum Wheat Genome Sequencing Consortium (IDWGSC)"/>
            <person name="Milanesi L."/>
        </authorList>
    </citation>
    <scope>NUCLEOTIDE SEQUENCE [LARGE SCALE GENOMIC DNA]</scope>
    <source>
        <strain evidence="3">cv. Svevo</strain>
    </source>
</reference>
<proteinExistence type="predicted"/>
<accession>A0A9R0RLR8</accession>
<dbReference type="GO" id="GO:0005768">
    <property type="term" value="C:endosome"/>
    <property type="evidence" value="ECO:0007669"/>
    <property type="project" value="TreeGrafter"/>
</dbReference>
<dbReference type="AlphaFoldDB" id="A0A9R0RLR8"/>
<dbReference type="Proteomes" id="UP000324705">
    <property type="component" value="Chromosome 3A"/>
</dbReference>
<feature type="domain" description="Vps16 N-terminal" evidence="1">
    <location>
        <begin position="46"/>
        <end position="274"/>
    </location>
</feature>
<dbReference type="GO" id="GO:0030897">
    <property type="term" value="C:HOPS complex"/>
    <property type="evidence" value="ECO:0007669"/>
    <property type="project" value="TreeGrafter"/>
</dbReference>
<evidence type="ECO:0000259" key="1">
    <source>
        <dbReference type="Pfam" id="PF04841"/>
    </source>
</evidence>
<name>A0A9R0RLR8_TRITD</name>
<gene>
    <name evidence="2" type="ORF">TRITD_3Av1G166240</name>
</gene>
<evidence type="ECO:0000313" key="2">
    <source>
        <dbReference type="EMBL" id="VAH62502.1"/>
    </source>
</evidence>
<dbReference type="InterPro" id="IPR006926">
    <property type="entry name" value="Vps16_N"/>
</dbReference>
<dbReference type="Gramene" id="TRITD3Av1G166240.11">
    <property type="protein sequence ID" value="TRITD3Av1G166240.11"/>
    <property type="gene ID" value="TRITD3Av1G166240"/>
</dbReference>
<dbReference type="GO" id="GO:0003779">
    <property type="term" value="F:actin binding"/>
    <property type="evidence" value="ECO:0007669"/>
    <property type="project" value="TreeGrafter"/>
</dbReference>
<dbReference type="SUPFAM" id="SSF101908">
    <property type="entry name" value="Putative isomerase YbhE"/>
    <property type="match status" value="1"/>
</dbReference>
<organism evidence="2 3">
    <name type="scientific">Triticum turgidum subsp. durum</name>
    <name type="common">Durum wheat</name>
    <name type="synonym">Triticum durum</name>
    <dbReference type="NCBI Taxonomy" id="4567"/>
    <lineage>
        <taxon>Eukaryota</taxon>
        <taxon>Viridiplantae</taxon>
        <taxon>Streptophyta</taxon>
        <taxon>Embryophyta</taxon>
        <taxon>Tracheophyta</taxon>
        <taxon>Spermatophyta</taxon>
        <taxon>Magnoliopsida</taxon>
        <taxon>Liliopsida</taxon>
        <taxon>Poales</taxon>
        <taxon>Poaceae</taxon>
        <taxon>BOP clade</taxon>
        <taxon>Pooideae</taxon>
        <taxon>Triticodae</taxon>
        <taxon>Triticeae</taxon>
        <taxon>Triticinae</taxon>
        <taxon>Triticum</taxon>
    </lineage>
</organism>
<dbReference type="GO" id="GO:0005765">
    <property type="term" value="C:lysosomal membrane"/>
    <property type="evidence" value="ECO:0007669"/>
    <property type="project" value="TreeGrafter"/>
</dbReference>